<feature type="chain" id="PRO_5022030015" evidence="2">
    <location>
        <begin position="20"/>
        <end position="211"/>
    </location>
</feature>
<organism evidence="3 4">
    <name type="scientific">Cordyceps javanica</name>
    <dbReference type="NCBI Taxonomy" id="43265"/>
    <lineage>
        <taxon>Eukaryota</taxon>
        <taxon>Fungi</taxon>
        <taxon>Dikarya</taxon>
        <taxon>Ascomycota</taxon>
        <taxon>Pezizomycotina</taxon>
        <taxon>Sordariomycetes</taxon>
        <taxon>Hypocreomycetidae</taxon>
        <taxon>Hypocreales</taxon>
        <taxon>Cordycipitaceae</taxon>
        <taxon>Cordyceps</taxon>
    </lineage>
</organism>
<comment type="caution">
    <text evidence="3">The sequence shown here is derived from an EMBL/GenBank/DDBJ whole genome shotgun (WGS) entry which is preliminary data.</text>
</comment>
<evidence type="ECO:0000256" key="2">
    <source>
        <dbReference type="SAM" id="SignalP"/>
    </source>
</evidence>
<keyword evidence="2" id="KW-0732">Signal</keyword>
<dbReference type="AlphaFoldDB" id="A0A545W323"/>
<protein>
    <submittedName>
        <fullName evidence="3">Uncharacterized protein</fullName>
    </submittedName>
</protein>
<proteinExistence type="predicted"/>
<gene>
    <name evidence="3" type="ORF">IF1G_04380</name>
</gene>
<feature type="signal peptide" evidence="2">
    <location>
        <begin position="1"/>
        <end position="19"/>
    </location>
</feature>
<accession>A0A545W323</accession>
<feature type="region of interest" description="Disordered" evidence="1">
    <location>
        <begin position="139"/>
        <end position="175"/>
    </location>
</feature>
<feature type="compositionally biased region" description="Low complexity" evidence="1">
    <location>
        <begin position="144"/>
        <end position="156"/>
    </location>
</feature>
<dbReference type="EMBL" id="SPUK01000005">
    <property type="protein sequence ID" value="TQV97140.1"/>
    <property type="molecule type" value="Genomic_DNA"/>
</dbReference>
<keyword evidence="4" id="KW-1185">Reference proteome</keyword>
<evidence type="ECO:0000313" key="4">
    <source>
        <dbReference type="Proteomes" id="UP000315783"/>
    </source>
</evidence>
<reference evidence="3 4" key="1">
    <citation type="journal article" date="2019" name="Appl. Microbiol. Biotechnol.">
        <title>Genome sequence of Isaria javanica and comparative genome analysis insights into family S53 peptidase evolution in fungal entomopathogens.</title>
        <authorList>
            <person name="Lin R."/>
            <person name="Zhang X."/>
            <person name="Xin B."/>
            <person name="Zou M."/>
            <person name="Gao Y."/>
            <person name="Qin F."/>
            <person name="Hu Q."/>
            <person name="Xie B."/>
            <person name="Cheng X."/>
        </authorList>
    </citation>
    <scope>NUCLEOTIDE SEQUENCE [LARGE SCALE GENOMIC DNA]</scope>
    <source>
        <strain evidence="3 4">IJ1G</strain>
    </source>
</reference>
<evidence type="ECO:0000313" key="3">
    <source>
        <dbReference type="EMBL" id="TQV97140.1"/>
    </source>
</evidence>
<sequence>MRSLALLIAAAAGINAMLGAEVNAVVLPGSRYLCADNCQEQGILFGQEGTCWESEAVVRTKVDGTDEFDIVNESFTCPRNKHLNGQPAWRERNQTEAPPPCEIKPFTDREKLGCMSNKIVAPGEPSVPDITLDMEEVKQRLGDSASPSASPSAPGQQPTPAPEKPAQTKLDKQCKSEASKKVQLCTSRGVPFLDCDKAAQEWIKRCKAGRT</sequence>
<evidence type="ECO:0000256" key="1">
    <source>
        <dbReference type="SAM" id="MobiDB-lite"/>
    </source>
</evidence>
<dbReference type="Proteomes" id="UP000315783">
    <property type="component" value="Unassembled WGS sequence"/>
</dbReference>
<name>A0A545W323_9HYPO</name>